<sequence length="152" mass="17844">MTHLPPSDKVGEVFMAHKHLWEVMCVSSMHFSELVAKFKSVLPLTFLRRSSDLTRGRDETPEVKRAQLHNDWEAIQQVIDQAKYDFFGEGVREQLEWILSQTKRDFDQCLRELYHNTTLVECFEQSVKKANLLPTFRTYLVQQARKTCSAHD</sequence>
<protein>
    <submittedName>
        <fullName evidence="1">Uncharacterized protein</fullName>
    </submittedName>
</protein>
<accession>A0A1F4NPX4</accession>
<name>A0A1F4NPX4_UNCK3</name>
<evidence type="ECO:0000313" key="1">
    <source>
        <dbReference type="EMBL" id="OGB73499.1"/>
    </source>
</evidence>
<dbReference type="EMBL" id="METD01000001">
    <property type="protein sequence ID" value="OGB73499.1"/>
    <property type="molecule type" value="Genomic_DNA"/>
</dbReference>
<proteinExistence type="predicted"/>
<gene>
    <name evidence="1" type="ORF">A3K51_01425</name>
</gene>
<reference evidence="1 2" key="1">
    <citation type="journal article" date="2016" name="Nat. Commun.">
        <title>Thousands of microbial genomes shed light on interconnected biogeochemical processes in an aquifer system.</title>
        <authorList>
            <person name="Anantharaman K."/>
            <person name="Brown C.T."/>
            <person name="Hug L.A."/>
            <person name="Sharon I."/>
            <person name="Castelle C.J."/>
            <person name="Probst A.J."/>
            <person name="Thomas B.C."/>
            <person name="Singh A."/>
            <person name="Wilkins M.J."/>
            <person name="Karaoz U."/>
            <person name="Brodie E.L."/>
            <person name="Williams K.H."/>
            <person name="Hubbard S.S."/>
            <person name="Banfield J.F."/>
        </authorList>
    </citation>
    <scope>NUCLEOTIDE SEQUENCE [LARGE SCALE GENOMIC DNA]</scope>
</reference>
<comment type="caution">
    <text evidence="1">The sequence shown here is derived from an EMBL/GenBank/DDBJ whole genome shotgun (WGS) entry which is preliminary data.</text>
</comment>
<evidence type="ECO:0000313" key="2">
    <source>
        <dbReference type="Proteomes" id="UP000178085"/>
    </source>
</evidence>
<dbReference type="AlphaFoldDB" id="A0A1F4NPX4"/>
<dbReference type="Proteomes" id="UP000178085">
    <property type="component" value="Unassembled WGS sequence"/>
</dbReference>
<organism evidence="1 2">
    <name type="scientific">candidate division Kazan bacterium RIFCSPLOWO2_01_FULL_45_19</name>
    <dbReference type="NCBI Taxonomy" id="1798538"/>
    <lineage>
        <taxon>Bacteria</taxon>
        <taxon>Bacteria division Kazan-3B-28</taxon>
    </lineage>
</organism>